<reference evidence="2 3" key="1">
    <citation type="submission" date="2016-03" db="EMBL/GenBank/DDBJ databases">
        <title>EvidentialGene: Evidence-directed Construction of Genes on Genomes.</title>
        <authorList>
            <person name="Gilbert D.G."/>
            <person name="Choi J.-H."/>
            <person name="Mockaitis K."/>
            <person name="Colbourne J."/>
            <person name="Pfrender M."/>
        </authorList>
    </citation>
    <scope>NUCLEOTIDE SEQUENCE [LARGE SCALE GENOMIC DNA]</scope>
    <source>
        <strain evidence="2 3">Xinb3</strain>
        <tissue evidence="2">Complete organism</tissue>
    </source>
</reference>
<evidence type="ECO:0000313" key="2">
    <source>
        <dbReference type="EMBL" id="KZS11146.1"/>
    </source>
</evidence>
<evidence type="ECO:0000256" key="1">
    <source>
        <dbReference type="SAM" id="MobiDB-lite"/>
    </source>
</evidence>
<keyword evidence="3" id="KW-1185">Reference proteome</keyword>
<feature type="region of interest" description="Disordered" evidence="1">
    <location>
        <begin position="1"/>
        <end position="23"/>
    </location>
</feature>
<protein>
    <submittedName>
        <fullName evidence="2">Uncharacterized protein</fullName>
    </submittedName>
</protein>
<accession>A0A164U8E8</accession>
<feature type="compositionally biased region" description="Polar residues" evidence="1">
    <location>
        <begin position="7"/>
        <end position="23"/>
    </location>
</feature>
<proteinExistence type="predicted"/>
<name>A0A164U8E8_9CRUS</name>
<evidence type="ECO:0000313" key="3">
    <source>
        <dbReference type="Proteomes" id="UP000076858"/>
    </source>
</evidence>
<comment type="caution">
    <text evidence="2">The sequence shown here is derived from an EMBL/GenBank/DDBJ whole genome shotgun (WGS) entry which is preliminary data.</text>
</comment>
<dbReference type="Proteomes" id="UP000076858">
    <property type="component" value="Unassembled WGS sequence"/>
</dbReference>
<sequence length="23" mass="2528">MKFCRLQASSGTIQSTRAAQIET</sequence>
<gene>
    <name evidence="2" type="ORF">APZ42_023898</name>
</gene>
<organism evidence="2 3">
    <name type="scientific">Daphnia magna</name>
    <dbReference type="NCBI Taxonomy" id="35525"/>
    <lineage>
        <taxon>Eukaryota</taxon>
        <taxon>Metazoa</taxon>
        <taxon>Ecdysozoa</taxon>
        <taxon>Arthropoda</taxon>
        <taxon>Crustacea</taxon>
        <taxon>Branchiopoda</taxon>
        <taxon>Diplostraca</taxon>
        <taxon>Cladocera</taxon>
        <taxon>Anomopoda</taxon>
        <taxon>Daphniidae</taxon>
        <taxon>Daphnia</taxon>
    </lineage>
</organism>
<dbReference type="AlphaFoldDB" id="A0A164U8E8"/>
<dbReference type="EMBL" id="LRGB01001581">
    <property type="protein sequence ID" value="KZS11146.1"/>
    <property type="molecule type" value="Genomic_DNA"/>
</dbReference>